<organism evidence="1">
    <name type="scientific">Anguilla anguilla</name>
    <name type="common">European freshwater eel</name>
    <name type="synonym">Muraena anguilla</name>
    <dbReference type="NCBI Taxonomy" id="7936"/>
    <lineage>
        <taxon>Eukaryota</taxon>
        <taxon>Metazoa</taxon>
        <taxon>Chordata</taxon>
        <taxon>Craniata</taxon>
        <taxon>Vertebrata</taxon>
        <taxon>Euteleostomi</taxon>
        <taxon>Actinopterygii</taxon>
        <taxon>Neopterygii</taxon>
        <taxon>Teleostei</taxon>
        <taxon>Anguilliformes</taxon>
        <taxon>Anguillidae</taxon>
        <taxon>Anguilla</taxon>
    </lineage>
</organism>
<dbReference type="EMBL" id="GBXM01056793">
    <property type="protein sequence ID" value="JAH51784.1"/>
    <property type="molecule type" value="Transcribed_RNA"/>
</dbReference>
<accession>A0A0E9UEU1</accession>
<proteinExistence type="predicted"/>
<dbReference type="EMBL" id="GBXM01044285">
    <property type="protein sequence ID" value="JAH64292.1"/>
    <property type="molecule type" value="Transcribed_RNA"/>
</dbReference>
<protein>
    <submittedName>
        <fullName evidence="1">Uncharacterized protein</fullName>
    </submittedName>
</protein>
<reference evidence="1" key="2">
    <citation type="journal article" date="2015" name="Fish Shellfish Immunol.">
        <title>Early steps in the European eel (Anguilla anguilla)-Vibrio vulnificus interaction in the gills: Role of the RtxA13 toxin.</title>
        <authorList>
            <person name="Callol A."/>
            <person name="Pajuelo D."/>
            <person name="Ebbesson L."/>
            <person name="Teles M."/>
            <person name="MacKenzie S."/>
            <person name="Amaro C."/>
        </authorList>
    </citation>
    <scope>NUCLEOTIDE SEQUENCE</scope>
</reference>
<dbReference type="AlphaFoldDB" id="A0A0E9UEU1"/>
<evidence type="ECO:0000313" key="1">
    <source>
        <dbReference type="EMBL" id="JAH64292.1"/>
    </source>
</evidence>
<name>A0A0E9UEU1_ANGAN</name>
<reference evidence="1" key="1">
    <citation type="submission" date="2014-11" db="EMBL/GenBank/DDBJ databases">
        <authorList>
            <person name="Amaro Gonzalez C."/>
        </authorList>
    </citation>
    <scope>NUCLEOTIDE SEQUENCE</scope>
</reference>
<sequence length="70" mass="8059">MFLSPPISRTYVKCATEQEGSTEEGVIWYTGERTQLIHLNVLQHFNEMGQIRSCSRELAQRSARYPLGSR</sequence>